<dbReference type="HAMAP" id="MF_00685">
    <property type="entry name" value="GlgB"/>
    <property type="match status" value="1"/>
</dbReference>
<dbReference type="SUPFAM" id="SSF51445">
    <property type="entry name" value="(Trans)glycosidases"/>
    <property type="match status" value="1"/>
</dbReference>
<dbReference type="InterPro" id="IPR014756">
    <property type="entry name" value="Ig_E-set"/>
</dbReference>
<evidence type="ECO:0000256" key="9">
    <source>
        <dbReference type="ARBA" id="ARBA00023277"/>
    </source>
</evidence>
<proteinExistence type="inferred from homology"/>
<comment type="similarity">
    <text evidence="4 10">Belongs to the glycosyl hydrolase 13 family. GlgB subfamily.</text>
</comment>
<keyword evidence="15" id="KW-1185">Reference proteome</keyword>
<dbReference type="Proteomes" id="UP000234748">
    <property type="component" value="Unassembled WGS sequence"/>
</dbReference>
<dbReference type="GO" id="GO:0005978">
    <property type="term" value="P:glycogen biosynthetic process"/>
    <property type="evidence" value="ECO:0007669"/>
    <property type="project" value="UniProtKB-UniRule"/>
</dbReference>
<dbReference type="NCBIfam" id="NF003811">
    <property type="entry name" value="PRK05402.1"/>
    <property type="match status" value="1"/>
</dbReference>
<dbReference type="Gene3D" id="3.20.20.80">
    <property type="entry name" value="Glycosidases"/>
    <property type="match status" value="1"/>
</dbReference>
<comment type="caution">
    <text evidence="14">The sequence shown here is derived from an EMBL/GenBank/DDBJ whole genome shotgun (WGS) entry which is preliminary data.</text>
</comment>
<keyword evidence="8 10" id="KW-0320">Glycogen biosynthesis</keyword>
<dbReference type="InterPro" id="IPR006407">
    <property type="entry name" value="GlgB"/>
</dbReference>
<dbReference type="GO" id="GO:0004553">
    <property type="term" value="F:hydrolase activity, hydrolyzing O-glycosyl compounds"/>
    <property type="evidence" value="ECO:0007669"/>
    <property type="project" value="InterPro"/>
</dbReference>
<dbReference type="InterPro" id="IPR004193">
    <property type="entry name" value="Glyco_hydro_13_N"/>
</dbReference>
<reference evidence="14 15" key="1">
    <citation type="submission" date="2017-11" db="EMBL/GenBank/DDBJ databases">
        <title>Comparitive Functional Genomics of Dry Heat Resistant strains isolated from the Viking Spacecraft.</title>
        <authorList>
            <person name="Seuylemezian A."/>
            <person name="Cooper K."/>
            <person name="Vaishampayan P."/>
        </authorList>
    </citation>
    <scope>NUCLEOTIDE SEQUENCE [LARGE SCALE GENOMIC DNA]</scope>
    <source>
        <strain evidence="14 15">V1-29</strain>
    </source>
</reference>
<keyword evidence="7 10" id="KW-0808">Transferase</keyword>
<dbReference type="NCBIfam" id="TIGR01515">
    <property type="entry name" value="branching_enzym"/>
    <property type="match status" value="1"/>
</dbReference>
<comment type="catalytic activity">
    <reaction evidence="1 10">
        <text>Transfers a segment of a (1-&gt;4)-alpha-D-glucan chain to a primary hydroxy group in a similar glucan chain.</text>
        <dbReference type="EC" id="2.4.1.18"/>
    </reaction>
</comment>
<dbReference type="EC" id="2.4.1.18" evidence="10"/>
<comment type="function">
    <text evidence="2 10">Catalyzes the formation of the alpha-1,6-glucosidic linkages in glycogen by scission of a 1,4-alpha-linked oligosaccharide from growing alpha-1,4-glucan chains and the subsequent attachment of the oligosaccharide to the alpha-1,6 position.</text>
</comment>
<dbReference type="InterPro" id="IPR006048">
    <property type="entry name" value="A-amylase/branching_C"/>
</dbReference>
<gene>
    <name evidence="10" type="primary">glgB</name>
    <name evidence="14" type="ORF">CUU66_14215</name>
</gene>
<dbReference type="Pfam" id="PF02806">
    <property type="entry name" value="Alpha-amylase_C"/>
    <property type="match status" value="1"/>
</dbReference>
<dbReference type="GO" id="GO:0043169">
    <property type="term" value="F:cation binding"/>
    <property type="evidence" value="ECO:0007669"/>
    <property type="project" value="InterPro"/>
</dbReference>
<dbReference type="GO" id="GO:0005829">
    <property type="term" value="C:cytosol"/>
    <property type="evidence" value="ECO:0007669"/>
    <property type="project" value="TreeGrafter"/>
</dbReference>
<feature type="active site" description="Nucleophile" evidence="10 11">
    <location>
        <position position="309"/>
    </location>
</feature>
<name>A0A2N5M4L5_9BACI</name>
<dbReference type="InterPro" id="IPR044143">
    <property type="entry name" value="GlgB_N_E_set_prok"/>
</dbReference>
<evidence type="ECO:0000313" key="14">
    <source>
        <dbReference type="EMBL" id="PLT29311.1"/>
    </source>
</evidence>
<dbReference type="CDD" id="cd11322">
    <property type="entry name" value="AmyAc_Glg_BE"/>
    <property type="match status" value="1"/>
</dbReference>
<feature type="region of interest" description="Disordered" evidence="12">
    <location>
        <begin position="624"/>
        <end position="647"/>
    </location>
</feature>
<evidence type="ECO:0000259" key="13">
    <source>
        <dbReference type="SMART" id="SM00642"/>
    </source>
</evidence>
<dbReference type="SUPFAM" id="SSF81296">
    <property type="entry name" value="E set domains"/>
    <property type="match status" value="1"/>
</dbReference>
<evidence type="ECO:0000256" key="6">
    <source>
        <dbReference type="ARBA" id="ARBA00022676"/>
    </source>
</evidence>
<evidence type="ECO:0000256" key="11">
    <source>
        <dbReference type="PIRSR" id="PIRSR000463-1"/>
    </source>
</evidence>
<dbReference type="UniPathway" id="UPA00164"/>
<dbReference type="GO" id="GO:0003844">
    <property type="term" value="F:1,4-alpha-glucan branching enzyme activity"/>
    <property type="evidence" value="ECO:0007669"/>
    <property type="project" value="UniProtKB-UniRule"/>
</dbReference>
<organism evidence="14 15">
    <name type="scientific">Peribacillus deserti</name>
    <dbReference type="NCBI Taxonomy" id="673318"/>
    <lineage>
        <taxon>Bacteria</taxon>
        <taxon>Bacillati</taxon>
        <taxon>Bacillota</taxon>
        <taxon>Bacilli</taxon>
        <taxon>Bacillales</taxon>
        <taxon>Bacillaceae</taxon>
        <taxon>Peribacillus</taxon>
    </lineage>
</organism>
<protein>
    <recommendedName>
        <fullName evidence="10">1,4-alpha-glucan branching enzyme GlgB</fullName>
        <ecNumber evidence="10">2.4.1.18</ecNumber>
    </recommendedName>
    <alternativeName>
        <fullName evidence="10">1,4-alpha-D-glucan:1,4-alpha-D-glucan 6-glucosyl-transferase</fullName>
    </alternativeName>
    <alternativeName>
        <fullName evidence="10">Alpha-(1-&gt;4)-glucan branching enzyme</fullName>
    </alternativeName>
    <alternativeName>
        <fullName evidence="10">Glycogen branching enzyme</fullName>
        <shortName evidence="10">BE</shortName>
    </alternativeName>
</protein>
<feature type="domain" description="Glycosyl hydrolase family 13 catalytic" evidence="13">
    <location>
        <begin position="152"/>
        <end position="502"/>
    </location>
</feature>
<dbReference type="PANTHER" id="PTHR43651">
    <property type="entry name" value="1,4-ALPHA-GLUCAN-BRANCHING ENZYME"/>
    <property type="match status" value="1"/>
</dbReference>
<dbReference type="FunFam" id="2.60.40.1180:FF:000002">
    <property type="entry name" value="1,4-alpha-glucan branching enzyme GlgB"/>
    <property type="match status" value="1"/>
</dbReference>
<dbReference type="InterPro" id="IPR006047">
    <property type="entry name" value="GH13_cat_dom"/>
</dbReference>
<dbReference type="AlphaFoldDB" id="A0A2N5M4L5"/>
<dbReference type="SUPFAM" id="SSF51011">
    <property type="entry name" value="Glycosyl hydrolase domain"/>
    <property type="match status" value="1"/>
</dbReference>
<keyword evidence="5 10" id="KW-0321">Glycogen metabolism</keyword>
<sequence>MSVNTASGYDLHLFHEGTLYEAYKLFGSHLIQKDGSAITRFCVWAPHAAQVRVAGEFNGWKGQGYEMHRINDEGVWEIELEENLQGQLYKYEIITEEGSKFMKADPFAFYSEKRPGTASMVCDLSGYNWSDSAWLKKKAKQSTLSKPVFIYEMHFGSWKRHKDGAFLTYTEMVDELIPYLKEYGFTHVELLPMIEHPYDGSWGYQGTGYYSITSRYGTPQEFMKFVDSCHQNDIGVIMDWVPGHFIKDAHGLYHFDGKPLFEYPTEKHRENKVWGTANFDLGRNEVHSFLISNARFWMEYYHIDGFRMDAVANIIYWPGGDYKETNSFAIHFLQKLNTVIEEQDPHFLKIAEDSSDYPQVTAPVSYGGLGFTYKWNMGWMNDILLYMRAEPQNRASLHHKVTFSLMYAFSEQFLLPFSHDEVVHGKKSLLDKMPGSYEEKFAQLRLLFGFMFTHPGKKLLFMGGEFGQFSEWDVWKQLDWNLFEYDMHQKMDAYVRELVSFSKRQKALYELDSLSESFEWIDANNAEQSIFSYIRKSRSEDESLIVICNFSRDSYQDYLIGIPEAGEYREVFNSDSLQFGGSHFINKKAVIAEKGVYHGKPFNISIRIPALGLTVFKKIKKRKGKNVNGENKMRSNALGRRAGKPAK</sequence>
<dbReference type="Gene3D" id="2.60.40.10">
    <property type="entry name" value="Immunoglobulins"/>
    <property type="match status" value="1"/>
</dbReference>
<dbReference type="RefSeq" id="WP_101643298.1">
    <property type="nucleotide sequence ID" value="NZ_PGUY01000043.1"/>
</dbReference>
<dbReference type="OrthoDB" id="9800174at2"/>
<comment type="subunit">
    <text evidence="10">Monomer.</text>
</comment>
<evidence type="ECO:0000256" key="7">
    <source>
        <dbReference type="ARBA" id="ARBA00022679"/>
    </source>
</evidence>
<dbReference type="PANTHER" id="PTHR43651:SF3">
    <property type="entry name" value="1,4-ALPHA-GLUCAN-BRANCHING ENZYME"/>
    <property type="match status" value="1"/>
</dbReference>
<dbReference type="EMBL" id="PGUY01000043">
    <property type="protein sequence ID" value="PLT29311.1"/>
    <property type="molecule type" value="Genomic_DNA"/>
</dbReference>
<dbReference type="SMART" id="SM00642">
    <property type="entry name" value="Aamy"/>
    <property type="match status" value="1"/>
</dbReference>
<evidence type="ECO:0000256" key="5">
    <source>
        <dbReference type="ARBA" id="ARBA00022600"/>
    </source>
</evidence>
<dbReference type="Pfam" id="PF02922">
    <property type="entry name" value="CBM_48"/>
    <property type="match status" value="1"/>
</dbReference>
<dbReference type="PIRSF" id="PIRSF000463">
    <property type="entry name" value="GlgB"/>
    <property type="match status" value="1"/>
</dbReference>
<evidence type="ECO:0000256" key="12">
    <source>
        <dbReference type="SAM" id="MobiDB-lite"/>
    </source>
</evidence>
<evidence type="ECO:0000313" key="15">
    <source>
        <dbReference type="Proteomes" id="UP000234748"/>
    </source>
</evidence>
<dbReference type="Pfam" id="PF00128">
    <property type="entry name" value="Alpha-amylase"/>
    <property type="match status" value="1"/>
</dbReference>
<evidence type="ECO:0000256" key="10">
    <source>
        <dbReference type="HAMAP-Rule" id="MF_00685"/>
    </source>
</evidence>
<keyword evidence="6 10" id="KW-0328">Glycosyltransferase</keyword>
<keyword evidence="9 10" id="KW-0119">Carbohydrate metabolism</keyword>
<dbReference type="NCBIfam" id="NF008967">
    <property type="entry name" value="PRK12313.1"/>
    <property type="match status" value="1"/>
</dbReference>
<dbReference type="InterPro" id="IPR013780">
    <property type="entry name" value="Glyco_hydro_b"/>
</dbReference>
<dbReference type="InterPro" id="IPR013783">
    <property type="entry name" value="Ig-like_fold"/>
</dbReference>
<evidence type="ECO:0000256" key="3">
    <source>
        <dbReference type="ARBA" id="ARBA00004964"/>
    </source>
</evidence>
<dbReference type="CDD" id="cd02855">
    <property type="entry name" value="E_set_GBE_prok_N"/>
    <property type="match status" value="1"/>
</dbReference>
<evidence type="ECO:0000256" key="8">
    <source>
        <dbReference type="ARBA" id="ARBA00023056"/>
    </source>
</evidence>
<feature type="active site" description="Proton donor" evidence="10 11">
    <location>
        <position position="352"/>
    </location>
</feature>
<dbReference type="Gene3D" id="2.60.40.1180">
    <property type="entry name" value="Golgi alpha-mannosidase II"/>
    <property type="match status" value="1"/>
</dbReference>
<evidence type="ECO:0000256" key="2">
    <source>
        <dbReference type="ARBA" id="ARBA00002953"/>
    </source>
</evidence>
<accession>A0A2N5M4L5</accession>
<comment type="pathway">
    <text evidence="3 10">Glycan biosynthesis; glycogen biosynthesis.</text>
</comment>
<dbReference type="InterPro" id="IPR017853">
    <property type="entry name" value="GH"/>
</dbReference>
<evidence type="ECO:0000256" key="4">
    <source>
        <dbReference type="ARBA" id="ARBA00009000"/>
    </source>
</evidence>
<dbReference type="InterPro" id="IPR037439">
    <property type="entry name" value="Branching_enzy"/>
</dbReference>
<evidence type="ECO:0000256" key="1">
    <source>
        <dbReference type="ARBA" id="ARBA00000826"/>
    </source>
</evidence>